<dbReference type="GO" id="GO:0005730">
    <property type="term" value="C:nucleolus"/>
    <property type="evidence" value="ECO:0007669"/>
    <property type="project" value="EnsemblFungi"/>
</dbReference>
<dbReference type="GO" id="GO:0071044">
    <property type="term" value="P:histone mRNA catabolic process"/>
    <property type="evidence" value="ECO:0007669"/>
    <property type="project" value="TreeGrafter"/>
</dbReference>
<dbReference type="GO" id="GO:0071035">
    <property type="term" value="P:nuclear polyadenylation-dependent rRNA catabolic process"/>
    <property type="evidence" value="ECO:0007669"/>
    <property type="project" value="TreeGrafter"/>
</dbReference>
<name>W9YRR6_9EURO</name>
<dbReference type="GO" id="GO:0071036">
    <property type="term" value="P:nuclear polyadenylation-dependent snoRNA catabolic process"/>
    <property type="evidence" value="ECO:0007669"/>
    <property type="project" value="TreeGrafter"/>
</dbReference>
<dbReference type="InterPro" id="IPR049559">
    <property type="entry name" value="Rrp6p-like_exo"/>
</dbReference>
<dbReference type="GO" id="GO:0000166">
    <property type="term" value="F:nucleotide binding"/>
    <property type="evidence" value="ECO:0007669"/>
    <property type="project" value="InterPro"/>
</dbReference>
<feature type="region of interest" description="Disordered" evidence="9">
    <location>
        <begin position="111"/>
        <end position="138"/>
    </location>
</feature>
<dbReference type="OrthoDB" id="2250022at2759"/>
<dbReference type="GO" id="GO:0140602">
    <property type="term" value="C:nucleolar peripheral inclusion body"/>
    <property type="evidence" value="ECO:0007669"/>
    <property type="project" value="EnsemblFungi"/>
</dbReference>
<dbReference type="InterPro" id="IPR002562">
    <property type="entry name" value="3'-5'_exonuclease_dom"/>
</dbReference>
<dbReference type="PANTHER" id="PTHR12124:SF47">
    <property type="entry name" value="EXOSOME COMPONENT 10"/>
    <property type="match status" value="1"/>
</dbReference>
<dbReference type="GO" id="GO:0071040">
    <property type="term" value="P:nuclear polyadenylation-dependent antisense transcript catabolic process"/>
    <property type="evidence" value="ECO:0007669"/>
    <property type="project" value="TreeGrafter"/>
</dbReference>
<evidence type="ECO:0000259" key="10">
    <source>
        <dbReference type="PROSITE" id="PS50967"/>
    </source>
</evidence>
<dbReference type="EMBL" id="AMGY01000004">
    <property type="protein sequence ID" value="EXJ84969.1"/>
    <property type="molecule type" value="Genomic_DNA"/>
</dbReference>
<keyword evidence="5" id="KW-0271">Exosome</keyword>
<evidence type="ECO:0000256" key="9">
    <source>
        <dbReference type="SAM" id="MobiDB-lite"/>
    </source>
</evidence>
<evidence type="ECO:0000313" key="12">
    <source>
        <dbReference type="Proteomes" id="UP000019478"/>
    </source>
</evidence>
<evidence type="ECO:0000256" key="4">
    <source>
        <dbReference type="ARBA" id="ARBA00022801"/>
    </source>
</evidence>
<proteinExistence type="inferred from homology"/>
<keyword evidence="2" id="KW-0698">rRNA processing</keyword>
<feature type="region of interest" description="Disordered" evidence="9">
    <location>
        <begin position="629"/>
        <end position="813"/>
    </location>
</feature>
<evidence type="ECO:0000256" key="1">
    <source>
        <dbReference type="ARBA" id="ARBA00004123"/>
    </source>
</evidence>
<dbReference type="InterPro" id="IPR044876">
    <property type="entry name" value="HRDC_dom_sf"/>
</dbReference>
<dbReference type="GO" id="GO:0000176">
    <property type="term" value="C:nuclear exosome (RNase complex)"/>
    <property type="evidence" value="ECO:0007669"/>
    <property type="project" value="InterPro"/>
</dbReference>
<dbReference type="HOGENOM" id="CLU_010129_0_1_1"/>
<gene>
    <name evidence="11" type="ORF">A1O3_05644</name>
</gene>
<dbReference type="SUPFAM" id="SSF53098">
    <property type="entry name" value="Ribonuclease H-like"/>
    <property type="match status" value="1"/>
</dbReference>
<feature type="compositionally biased region" description="Low complexity" evidence="9">
    <location>
        <begin position="629"/>
        <end position="639"/>
    </location>
</feature>
<evidence type="ECO:0000256" key="6">
    <source>
        <dbReference type="ARBA" id="ARBA00022839"/>
    </source>
</evidence>
<dbReference type="FunFam" id="3.30.420.10:FF:000059">
    <property type="entry name" value="Exosome complex exonuclease Rrp6"/>
    <property type="match status" value="1"/>
</dbReference>
<organism evidence="11 12">
    <name type="scientific">Capronia epimyces CBS 606.96</name>
    <dbReference type="NCBI Taxonomy" id="1182542"/>
    <lineage>
        <taxon>Eukaryota</taxon>
        <taxon>Fungi</taxon>
        <taxon>Dikarya</taxon>
        <taxon>Ascomycota</taxon>
        <taxon>Pezizomycotina</taxon>
        <taxon>Eurotiomycetes</taxon>
        <taxon>Chaetothyriomycetidae</taxon>
        <taxon>Chaetothyriales</taxon>
        <taxon>Herpotrichiellaceae</taxon>
        <taxon>Capronia</taxon>
    </lineage>
</organism>
<dbReference type="Pfam" id="PF01612">
    <property type="entry name" value="DNA_pol_A_exo1"/>
    <property type="match status" value="1"/>
</dbReference>
<dbReference type="GO" id="GO:1990342">
    <property type="term" value="C:heterochromatin island"/>
    <property type="evidence" value="ECO:0007669"/>
    <property type="project" value="EnsemblFungi"/>
</dbReference>
<dbReference type="Gene3D" id="1.10.150.80">
    <property type="entry name" value="HRDC domain"/>
    <property type="match status" value="1"/>
</dbReference>
<dbReference type="Pfam" id="PF08066">
    <property type="entry name" value="PMC2NT"/>
    <property type="match status" value="1"/>
</dbReference>
<keyword evidence="7" id="KW-0539">Nucleus</keyword>
<dbReference type="GO" id="GO:1990251">
    <property type="term" value="C:nuclear exosome focus"/>
    <property type="evidence" value="ECO:0007669"/>
    <property type="project" value="EnsemblFungi"/>
</dbReference>
<dbReference type="GO" id="GO:0071038">
    <property type="term" value="P:TRAMP-dependent tRNA surveillance pathway"/>
    <property type="evidence" value="ECO:0007669"/>
    <property type="project" value="TreeGrafter"/>
</dbReference>
<reference evidence="11 12" key="1">
    <citation type="submission" date="2013-03" db="EMBL/GenBank/DDBJ databases">
        <title>The Genome Sequence of Capronia epimyces CBS 606.96.</title>
        <authorList>
            <consortium name="The Broad Institute Genomics Platform"/>
            <person name="Cuomo C."/>
            <person name="de Hoog S."/>
            <person name="Gorbushina A."/>
            <person name="Walker B."/>
            <person name="Young S.K."/>
            <person name="Zeng Q."/>
            <person name="Gargeya S."/>
            <person name="Fitzgerald M."/>
            <person name="Haas B."/>
            <person name="Abouelleil A."/>
            <person name="Allen A.W."/>
            <person name="Alvarado L."/>
            <person name="Arachchi H.M."/>
            <person name="Berlin A.M."/>
            <person name="Chapman S.B."/>
            <person name="Gainer-Dewar J."/>
            <person name="Goldberg J."/>
            <person name="Griggs A."/>
            <person name="Gujja S."/>
            <person name="Hansen M."/>
            <person name="Howarth C."/>
            <person name="Imamovic A."/>
            <person name="Ireland A."/>
            <person name="Larimer J."/>
            <person name="McCowan C."/>
            <person name="Murphy C."/>
            <person name="Pearson M."/>
            <person name="Poon T.W."/>
            <person name="Priest M."/>
            <person name="Roberts A."/>
            <person name="Saif S."/>
            <person name="Shea T."/>
            <person name="Sisk P."/>
            <person name="Sykes S."/>
            <person name="Wortman J."/>
            <person name="Nusbaum C."/>
            <person name="Birren B."/>
        </authorList>
    </citation>
    <scope>NUCLEOTIDE SEQUENCE [LARGE SCALE GENOMIC DNA]</scope>
    <source>
        <strain evidence="11 12">CBS 606.96</strain>
    </source>
</reference>
<dbReference type="PANTHER" id="PTHR12124">
    <property type="entry name" value="POLYMYOSITIS/SCLERODERMA AUTOANTIGEN-RELATED"/>
    <property type="match status" value="1"/>
</dbReference>
<evidence type="ECO:0000256" key="8">
    <source>
        <dbReference type="ARBA" id="ARBA00043957"/>
    </source>
</evidence>
<dbReference type="GO" id="GO:0000467">
    <property type="term" value="P:exonucleolytic trimming to generate mature 3'-end of 5.8S rRNA from tricistronic rRNA transcript (SSU-rRNA, 5.8S rRNA, LSU-rRNA)"/>
    <property type="evidence" value="ECO:0007669"/>
    <property type="project" value="InterPro"/>
</dbReference>
<dbReference type="InterPro" id="IPR002121">
    <property type="entry name" value="HRDC_dom"/>
</dbReference>
<keyword evidence="12" id="KW-1185">Reference proteome</keyword>
<dbReference type="GO" id="GO:0033621">
    <property type="term" value="P:nuclear mRNA surveillance of meiosis-specific transcripts"/>
    <property type="evidence" value="ECO:0007669"/>
    <property type="project" value="EnsemblFungi"/>
</dbReference>
<dbReference type="PROSITE" id="PS50967">
    <property type="entry name" value="HRDC"/>
    <property type="match status" value="1"/>
</dbReference>
<feature type="compositionally biased region" description="Basic residues" evidence="9">
    <location>
        <begin position="724"/>
        <end position="734"/>
    </location>
</feature>
<comment type="subcellular location">
    <subcellularLocation>
        <location evidence="1">Nucleus</location>
    </subcellularLocation>
</comment>
<dbReference type="GO" id="GO:0071920">
    <property type="term" value="C:cleavage body"/>
    <property type="evidence" value="ECO:0007669"/>
    <property type="project" value="EnsemblFungi"/>
</dbReference>
<dbReference type="InterPro" id="IPR010997">
    <property type="entry name" value="HRDC-like_sf"/>
</dbReference>
<evidence type="ECO:0000256" key="2">
    <source>
        <dbReference type="ARBA" id="ARBA00022552"/>
    </source>
</evidence>
<dbReference type="AlphaFoldDB" id="W9YRR6"/>
<dbReference type="InterPro" id="IPR036397">
    <property type="entry name" value="RNaseH_sf"/>
</dbReference>
<dbReference type="SMART" id="SM00341">
    <property type="entry name" value="HRDC"/>
    <property type="match status" value="1"/>
</dbReference>
<dbReference type="GO" id="GO:0071051">
    <property type="term" value="P:poly(A)-dependent snoRNA 3'-end processing"/>
    <property type="evidence" value="ECO:0007669"/>
    <property type="project" value="TreeGrafter"/>
</dbReference>
<accession>W9YRR6</accession>
<dbReference type="Gene3D" id="3.30.420.10">
    <property type="entry name" value="Ribonuclease H-like superfamily/Ribonuclease H"/>
    <property type="match status" value="1"/>
</dbReference>
<comment type="caution">
    <text evidence="11">The sequence shown here is derived from an EMBL/GenBank/DDBJ whole genome shotgun (WGS) entry which is preliminary data.</text>
</comment>
<dbReference type="InterPro" id="IPR045092">
    <property type="entry name" value="Rrp6-like"/>
</dbReference>
<protein>
    <recommendedName>
        <fullName evidence="10">HRDC domain-containing protein</fullName>
    </recommendedName>
</protein>
<keyword evidence="4" id="KW-0378">Hydrolase</keyword>
<dbReference type="STRING" id="1182542.W9YRR6"/>
<dbReference type="GO" id="GO:0003727">
    <property type="term" value="F:single-stranded RNA binding"/>
    <property type="evidence" value="ECO:0007669"/>
    <property type="project" value="TreeGrafter"/>
</dbReference>
<dbReference type="SUPFAM" id="SSF47819">
    <property type="entry name" value="HRDC-like"/>
    <property type="match status" value="1"/>
</dbReference>
<evidence type="ECO:0000256" key="5">
    <source>
        <dbReference type="ARBA" id="ARBA00022835"/>
    </source>
</evidence>
<dbReference type="InterPro" id="IPR012588">
    <property type="entry name" value="Exosome-assoc_fac_Rrp6_N"/>
</dbReference>
<dbReference type="GO" id="GO:0071039">
    <property type="term" value="P:nuclear polyadenylation-dependent CUT catabolic process"/>
    <property type="evidence" value="ECO:0007669"/>
    <property type="project" value="EnsemblFungi"/>
</dbReference>
<dbReference type="GeneID" id="19169754"/>
<keyword evidence="6" id="KW-0269">Exonuclease</keyword>
<keyword evidence="3" id="KW-0540">Nuclease</keyword>
<dbReference type="CDD" id="cd06147">
    <property type="entry name" value="Rrp6p_like_exo"/>
    <property type="match status" value="1"/>
</dbReference>
<dbReference type="GO" id="GO:0071037">
    <property type="term" value="P:nuclear polyadenylation-dependent snRNA catabolic process"/>
    <property type="evidence" value="ECO:0007669"/>
    <property type="project" value="TreeGrafter"/>
</dbReference>
<dbReference type="InterPro" id="IPR012337">
    <property type="entry name" value="RNaseH-like_sf"/>
</dbReference>
<dbReference type="GO" id="GO:0140746">
    <property type="term" value="P:siRNA catabolic process"/>
    <property type="evidence" value="ECO:0007669"/>
    <property type="project" value="EnsemblFungi"/>
</dbReference>
<dbReference type="GO" id="GO:0000175">
    <property type="term" value="F:3'-5'-RNA exonuclease activity"/>
    <property type="evidence" value="ECO:0007669"/>
    <property type="project" value="InterPro"/>
</dbReference>
<evidence type="ECO:0000256" key="3">
    <source>
        <dbReference type="ARBA" id="ARBA00022722"/>
    </source>
</evidence>
<feature type="compositionally biased region" description="Polar residues" evidence="9">
    <location>
        <begin position="698"/>
        <end position="710"/>
    </location>
</feature>
<dbReference type="RefSeq" id="XP_007733954.1">
    <property type="nucleotide sequence ID" value="XM_007735764.1"/>
</dbReference>
<dbReference type="SMART" id="SM00474">
    <property type="entry name" value="35EXOc"/>
    <property type="match status" value="1"/>
</dbReference>
<comment type="similarity">
    <text evidence="8">Belongs to the exosome component 10/RRP6 family.</text>
</comment>
<dbReference type="Pfam" id="PF00570">
    <property type="entry name" value="HRDC"/>
    <property type="match status" value="1"/>
</dbReference>
<evidence type="ECO:0000256" key="7">
    <source>
        <dbReference type="ARBA" id="ARBA00023242"/>
    </source>
</evidence>
<sequence>MDLTADFKSFQDLVQSSLISVTKTATQVSTQDLSFHRSSSEKLSRALERQNAHLLRLTSSLLKAATKDTNLKPPVLRNQDDIEDNWREVVDVVDDLLEKADSALDEYSGVIKRQSPSQDADPPAKRLKTGRGLHSWSSEVAQKPQLRFDRQVNNSETKPWKPLLKAKPHATVPLEESIGNEDVGYKHPYLHEIEQYAYPPSVYQASLPIPFTPPEQSEPIFVDTEEGVQEMLEELKGASEIAIDLEHNDQRSYVGMVCLMQISTREKDWIIDTLKPWRENLQILNEVFADPKIVKVFHGSNMDIIWLQRDLGLYVVGLFDTYHACCALQFPGKGLKHLLHQFANFEAQKQYQTADWRIRPLPKELVDYARSDTHFLLNIYDNLRNMLVEGSTPNSNLTDYVLSQSKKEALQAYERSIYDIETGRGPLGWLGLLLQRSVRFSNEQFGVFRALHAWRDQKARELDEGLQYILPNRLLWIIAESMPTSSFNFHAVIRSGVPKSVLDRLPEIIEVIKKGKFEGRSGPSVQEVLQHSEEVYGITARRPPRERKEAPTTIQGLGATLKQLISSGDVGASSASLNYDGVVEVEVPVATRSTASLFWGDVPPQHAHFPAELDTVMTALRSVLPLAPASAAAPNASAPTEQALPATGESTVSTTTPAPATVPPRSTTPEIFTLKGSATAKKRKADERDDAVDLPATTPATASPIGSATETPPAKNPEHEAKRQAKKQKKAEKKAKKEAERLAAEQAAKATQPFDYAKAESLLAPQTQAARADAEAKGGKRMNPFAKALDASTGARRAKMGKELAGKSMTFKS</sequence>
<dbReference type="eggNOG" id="KOG2206">
    <property type="taxonomic scope" value="Eukaryota"/>
</dbReference>
<feature type="domain" description="HRDC" evidence="10">
    <location>
        <begin position="441"/>
        <end position="522"/>
    </location>
</feature>
<evidence type="ECO:0000313" key="11">
    <source>
        <dbReference type="EMBL" id="EXJ84969.1"/>
    </source>
</evidence>
<dbReference type="Proteomes" id="UP000019478">
    <property type="component" value="Unassembled WGS sequence"/>
</dbReference>
<feature type="compositionally biased region" description="Low complexity" evidence="9">
    <location>
        <begin position="650"/>
        <end position="669"/>
    </location>
</feature>